<organism evidence="5 6">
    <name type="scientific">Tetraparma gracilis</name>
    <dbReference type="NCBI Taxonomy" id="2962635"/>
    <lineage>
        <taxon>Eukaryota</taxon>
        <taxon>Sar</taxon>
        <taxon>Stramenopiles</taxon>
        <taxon>Ochrophyta</taxon>
        <taxon>Bolidophyceae</taxon>
        <taxon>Parmales</taxon>
        <taxon>Triparmaceae</taxon>
        <taxon>Tetraparma</taxon>
    </lineage>
</organism>
<feature type="domain" description="XPG N-terminal" evidence="4">
    <location>
        <begin position="1"/>
        <end position="105"/>
    </location>
</feature>
<dbReference type="PRINTS" id="PR00853">
    <property type="entry name" value="XPGRADSUPER"/>
</dbReference>
<evidence type="ECO:0008006" key="7">
    <source>
        <dbReference type="Google" id="ProtNLM"/>
    </source>
</evidence>
<dbReference type="Pfam" id="PF00867">
    <property type="entry name" value="XPG_I"/>
    <property type="match status" value="1"/>
</dbReference>
<dbReference type="PANTHER" id="PTHR11081">
    <property type="entry name" value="FLAP ENDONUCLEASE FAMILY MEMBER"/>
    <property type="match status" value="1"/>
</dbReference>
<keyword evidence="1" id="KW-0597">Phosphoprotein</keyword>
<accession>A0ABQ6ND69</accession>
<protein>
    <recommendedName>
        <fullName evidence="7">Exonuclease 1</fullName>
    </recommendedName>
</protein>
<evidence type="ECO:0000259" key="4">
    <source>
        <dbReference type="SMART" id="SM00485"/>
    </source>
</evidence>
<dbReference type="Pfam" id="PF00752">
    <property type="entry name" value="XPG_N"/>
    <property type="match status" value="1"/>
</dbReference>
<evidence type="ECO:0000256" key="1">
    <source>
        <dbReference type="ARBA" id="ARBA00022553"/>
    </source>
</evidence>
<dbReference type="PANTHER" id="PTHR11081:SF65">
    <property type="entry name" value="DNA DAMAGE-INDUCIBLE PROTEIN DIN7-RELATED"/>
    <property type="match status" value="1"/>
</dbReference>
<sequence length="342" mass="37883">MGISNLLQNLKFCAERLNVSQFHGQVLCVDVSSWIMKGAYCCAEELNEPNGEDTAASRYCHFVTDWCDKLLRYAGVEKIVLVFDGQRCPLKADTNAERRRKAAEALAEARRLKAAGKGKEAQRMFQQCCKNTPRMQTHVKRAVRRRFAESQVQLVQSPFEADSQMVRLCADGVCDAIVSEDSDILVYAATSNHCVPVIYKLDKQGGDCDVICLDWLLPNSHNGRDPTREKRLAGQDGAVPGHLRMMAKYEREYGIGRRMFVQACILSGCDYVPNLPGCGLTAAFKAICDNAGKRGDERIKFACAALRGRGGERKGGAEGDDLFSRALRDPDVYEDLAARAEA</sequence>
<dbReference type="InterPro" id="IPR006084">
    <property type="entry name" value="XPG/Rad2"/>
</dbReference>
<keyword evidence="6" id="KW-1185">Reference proteome</keyword>
<dbReference type="SMART" id="SM00485">
    <property type="entry name" value="XPGN"/>
    <property type="match status" value="1"/>
</dbReference>
<evidence type="ECO:0000259" key="3">
    <source>
        <dbReference type="SMART" id="SM00484"/>
    </source>
</evidence>
<dbReference type="Gene3D" id="1.10.150.20">
    <property type="entry name" value="5' to 3' exonuclease, C-terminal subdomain"/>
    <property type="match status" value="1"/>
</dbReference>
<evidence type="ECO:0000313" key="5">
    <source>
        <dbReference type="EMBL" id="GMI55486.1"/>
    </source>
</evidence>
<dbReference type="Gene3D" id="3.40.50.1010">
    <property type="entry name" value="5'-nuclease"/>
    <property type="match status" value="1"/>
</dbReference>
<dbReference type="Proteomes" id="UP001165060">
    <property type="component" value="Unassembled WGS sequence"/>
</dbReference>
<dbReference type="SUPFAM" id="SSF88723">
    <property type="entry name" value="PIN domain-like"/>
    <property type="match status" value="1"/>
</dbReference>
<keyword evidence="2" id="KW-0496">Mitochondrion</keyword>
<dbReference type="SMART" id="SM00484">
    <property type="entry name" value="XPGI"/>
    <property type="match status" value="1"/>
</dbReference>
<dbReference type="InterPro" id="IPR006085">
    <property type="entry name" value="XPG_DNA_repair_N"/>
</dbReference>
<dbReference type="InterPro" id="IPR006086">
    <property type="entry name" value="XPG-I_dom"/>
</dbReference>
<proteinExistence type="predicted"/>
<reference evidence="5 6" key="1">
    <citation type="journal article" date="2023" name="Commun. Biol.">
        <title>Genome analysis of Parmales, the sister group of diatoms, reveals the evolutionary specialization of diatoms from phago-mixotrophs to photoautotrophs.</title>
        <authorList>
            <person name="Ban H."/>
            <person name="Sato S."/>
            <person name="Yoshikawa S."/>
            <person name="Yamada K."/>
            <person name="Nakamura Y."/>
            <person name="Ichinomiya M."/>
            <person name="Sato N."/>
            <person name="Blanc-Mathieu R."/>
            <person name="Endo H."/>
            <person name="Kuwata A."/>
            <person name="Ogata H."/>
        </authorList>
    </citation>
    <scope>NUCLEOTIDE SEQUENCE [LARGE SCALE GENOMIC DNA]</scope>
</reference>
<dbReference type="InterPro" id="IPR029060">
    <property type="entry name" value="PIN-like_dom_sf"/>
</dbReference>
<feature type="domain" description="XPG-I" evidence="3">
    <location>
        <begin position="148"/>
        <end position="210"/>
    </location>
</feature>
<dbReference type="EMBL" id="BRYB01006706">
    <property type="protein sequence ID" value="GMI55486.1"/>
    <property type="molecule type" value="Genomic_DNA"/>
</dbReference>
<evidence type="ECO:0000256" key="2">
    <source>
        <dbReference type="ARBA" id="ARBA00023128"/>
    </source>
</evidence>
<name>A0ABQ6ND69_9STRA</name>
<gene>
    <name evidence="5" type="ORF">TeGR_g3042</name>
</gene>
<feature type="non-terminal residue" evidence="5">
    <location>
        <position position="342"/>
    </location>
</feature>
<evidence type="ECO:0000313" key="6">
    <source>
        <dbReference type="Proteomes" id="UP001165060"/>
    </source>
</evidence>
<comment type="caution">
    <text evidence="5">The sequence shown here is derived from an EMBL/GenBank/DDBJ whole genome shotgun (WGS) entry which is preliminary data.</text>
</comment>